<dbReference type="GO" id="GO:0006508">
    <property type="term" value="P:proteolysis"/>
    <property type="evidence" value="ECO:0007669"/>
    <property type="project" value="InterPro"/>
</dbReference>
<evidence type="ECO:0000313" key="6">
    <source>
        <dbReference type="Proteomes" id="UP000784294"/>
    </source>
</evidence>
<keyword evidence="6" id="KW-1185">Reference proteome</keyword>
<organism evidence="5 6">
    <name type="scientific">Protopolystoma xenopodis</name>
    <dbReference type="NCBI Taxonomy" id="117903"/>
    <lineage>
        <taxon>Eukaryota</taxon>
        <taxon>Metazoa</taxon>
        <taxon>Spiralia</taxon>
        <taxon>Lophotrochozoa</taxon>
        <taxon>Platyhelminthes</taxon>
        <taxon>Monogenea</taxon>
        <taxon>Polyopisthocotylea</taxon>
        <taxon>Polystomatidea</taxon>
        <taxon>Polystomatidae</taxon>
        <taxon>Protopolystoma</taxon>
    </lineage>
</organism>
<dbReference type="Pfam" id="PF00648">
    <property type="entry name" value="Peptidase_C2"/>
    <property type="match status" value="1"/>
</dbReference>
<dbReference type="Proteomes" id="UP000784294">
    <property type="component" value="Unassembled WGS sequence"/>
</dbReference>
<dbReference type="PANTHER" id="PTHR10183">
    <property type="entry name" value="CALPAIN"/>
    <property type="match status" value="1"/>
</dbReference>
<evidence type="ECO:0000313" key="5">
    <source>
        <dbReference type="EMBL" id="VEL19691.1"/>
    </source>
</evidence>
<proteinExistence type="inferred from homology"/>
<protein>
    <recommendedName>
        <fullName evidence="4">Calpain catalytic domain-containing protein</fullName>
    </recommendedName>
</protein>
<dbReference type="GO" id="GO:0004198">
    <property type="term" value="F:calcium-dependent cysteine-type endopeptidase activity"/>
    <property type="evidence" value="ECO:0007669"/>
    <property type="project" value="InterPro"/>
</dbReference>
<comment type="similarity">
    <text evidence="1">Belongs to the peptidase C2 family.</text>
</comment>
<gene>
    <name evidence="5" type="ORF">PXEA_LOCUS13131</name>
</gene>
<feature type="active site" evidence="2">
    <location>
        <position position="18"/>
    </location>
</feature>
<dbReference type="InterPro" id="IPR001300">
    <property type="entry name" value="Peptidase_C2_calpain_cat"/>
</dbReference>
<dbReference type="OrthoDB" id="424753at2759"/>
<comment type="caution">
    <text evidence="3">Lacks conserved residue(s) required for the propagation of feature annotation.</text>
</comment>
<dbReference type="PRINTS" id="PR00704">
    <property type="entry name" value="CALPAIN"/>
</dbReference>
<dbReference type="PROSITE" id="PS50203">
    <property type="entry name" value="CALPAIN_CAT"/>
    <property type="match status" value="1"/>
</dbReference>
<evidence type="ECO:0000256" key="2">
    <source>
        <dbReference type="PIRSR" id="PIRSR622684-1"/>
    </source>
</evidence>
<evidence type="ECO:0000256" key="1">
    <source>
        <dbReference type="ARBA" id="ARBA00007623"/>
    </source>
</evidence>
<accession>A0A3S5CM12</accession>
<dbReference type="InterPro" id="IPR022684">
    <property type="entry name" value="Calpain_cysteine_protease"/>
</dbReference>
<name>A0A3S5CM12_9PLAT</name>
<evidence type="ECO:0000256" key="3">
    <source>
        <dbReference type="PROSITE-ProRule" id="PRU00239"/>
    </source>
</evidence>
<reference evidence="5" key="1">
    <citation type="submission" date="2018-11" db="EMBL/GenBank/DDBJ databases">
        <authorList>
            <consortium name="Pathogen Informatics"/>
        </authorList>
    </citation>
    <scope>NUCLEOTIDE SEQUENCE</scope>
</reference>
<dbReference type="GO" id="GO:0005737">
    <property type="term" value="C:cytoplasm"/>
    <property type="evidence" value="ECO:0007669"/>
    <property type="project" value="TreeGrafter"/>
</dbReference>
<dbReference type="PANTHER" id="PTHR10183:SF433">
    <property type="entry name" value="CALPAIN-A-RELATED"/>
    <property type="match status" value="1"/>
</dbReference>
<evidence type="ECO:0000259" key="4">
    <source>
        <dbReference type="PROSITE" id="PS50203"/>
    </source>
</evidence>
<dbReference type="SUPFAM" id="SSF54001">
    <property type="entry name" value="Cysteine proteinases"/>
    <property type="match status" value="1"/>
</dbReference>
<sequence>MAANKIFSLQFSLCLGDCWLLAVISSLTLHKDLFVQVVPPKQTMQQPDYVGIFRFRFWRFGQWVEVLIDDRLPVRYGGKQLIFMHSSDSLEFWSALLEKAYAKLVMHKK</sequence>
<feature type="domain" description="Calpain catalytic" evidence="4">
    <location>
        <begin position="15"/>
        <end position="109"/>
    </location>
</feature>
<dbReference type="AlphaFoldDB" id="A0A3S5CM12"/>
<dbReference type="EMBL" id="CAAALY010042768">
    <property type="protein sequence ID" value="VEL19691.1"/>
    <property type="molecule type" value="Genomic_DNA"/>
</dbReference>
<comment type="caution">
    <text evidence="5">The sequence shown here is derived from an EMBL/GenBank/DDBJ whole genome shotgun (WGS) entry which is preliminary data.</text>
</comment>
<dbReference type="InterPro" id="IPR038765">
    <property type="entry name" value="Papain-like_cys_pep_sf"/>
</dbReference>